<dbReference type="SUPFAM" id="SSF48435">
    <property type="entry name" value="Bacterial muramidases"/>
    <property type="match status" value="1"/>
</dbReference>
<keyword evidence="6" id="KW-0378">Hydrolase</keyword>
<protein>
    <submittedName>
        <fullName evidence="6">Soluble lytic murein transglycosylase</fullName>
        <ecNumber evidence="6">3.2.1.-</ecNumber>
    </submittedName>
</protein>
<evidence type="ECO:0000256" key="2">
    <source>
        <dbReference type="ARBA" id="ARBA00009387"/>
    </source>
</evidence>
<dbReference type="GO" id="GO:0008933">
    <property type="term" value="F:peptidoglycan lytic transglycosylase activity"/>
    <property type="evidence" value="ECO:0007669"/>
    <property type="project" value="InterPro"/>
</dbReference>
<feature type="signal peptide" evidence="4">
    <location>
        <begin position="1"/>
        <end position="19"/>
    </location>
</feature>
<feature type="domain" description="Transglycosylase SLT" evidence="5">
    <location>
        <begin position="485"/>
        <end position="586"/>
    </location>
</feature>
<dbReference type="PROSITE" id="PS00922">
    <property type="entry name" value="TRANSGLYCOSYLASE"/>
    <property type="match status" value="1"/>
</dbReference>
<dbReference type="InterPro" id="IPR023346">
    <property type="entry name" value="Lysozyme-like_dom_sf"/>
</dbReference>
<dbReference type="PANTHER" id="PTHR37423:SF2">
    <property type="entry name" value="MEMBRANE-BOUND LYTIC MUREIN TRANSGLYCOSYLASE C"/>
    <property type="match status" value="1"/>
</dbReference>
<comment type="similarity">
    <text evidence="2">Belongs to the virb1 family.</text>
</comment>
<dbReference type="CDD" id="cd13401">
    <property type="entry name" value="Slt70-like"/>
    <property type="match status" value="1"/>
</dbReference>
<keyword evidence="3 4" id="KW-0732">Signal</keyword>
<reference evidence="6 7" key="1">
    <citation type="submission" date="2020-08" db="EMBL/GenBank/DDBJ databases">
        <title>Genomic Encyclopedia of Type Strains, Phase IV (KMG-IV): sequencing the most valuable type-strain genomes for metagenomic binning, comparative biology and taxonomic classification.</title>
        <authorList>
            <person name="Goeker M."/>
        </authorList>
    </citation>
    <scope>NUCLEOTIDE SEQUENCE [LARGE SCALE GENOMIC DNA]</scope>
    <source>
        <strain evidence="6 7">DSM 101064</strain>
    </source>
</reference>
<organism evidence="6 7">
    <name type="scientific">Yoonia ponticola</name>
    <dbReference type="NCBI Taxonomy" id="1524255"/>
    <lineage>
        <taxon>Bacteria</taxon>
        <taxon>Pseudomonadati</taxon>
        <taxon>Pseudomonadota</taxon>
        <taxon>Alphaproteobacteria</taxon>
        <taxon>Rhodobacterales</taxon>
        <taxon>Paracoccaceae</taxon>
        <taxon>Yoonia</taxon>
    </lineage>
</organism>
<dbReference type="InterPro" id="IPR008939">
    <property type="entry name" value="Lytic_TGlycosylase_superhlx_U"/>
</dbReference>
<keyword evidence="6" id="KW-0326">Glycosidase</keyword>
<evidence type="ECO:0000313" key="6">
    <source>
        <dbReference type="EMBL" id="MBB5722903.1"/>
    </source>
</evidence>
<dbReference type="InterPro" id="IPR008258">
    <property type="entry name" value="Transglycosylase_SLT_dom_1"/>
</dbReference>
<evidence type="ECO:0000256" key="3">
    <source>
        <dbReference type="ARBA" id="ARBA00022729"/>
    </source>
</evidence>
<dbReference type="SUPFAM" id="SSF53955">
    <property type="entry name" value="Lysozyme-like"/>
    <property type="match status" value="1"/>
</dbReference>
<evidence type="ECO:0000256" key="1">
    <source>
        <dbReference type="ARBA" id="ARBA00007734"/>
    </source>
</evidence>
<dbReference type="RefSeq" id="WP_246414664.1">
    <property type="nucleotide sequence ID" value="NZ_JACIJM010000007.1"/>
</dbReference>
<comment type="caution">
    <text evidence="6">The sequence shown here is derived from an EMBL/GenBank/DDBJ whole genome shotgun (WGS) entry which is preliminary data.</text>
</comment>
<dbReference type="GO" id="GO:0016020">
    <property type="term" value="C:membrane"/>
    <property type="evidence" value="ECO:0007669"/>
    <property type="project" value="InterPro"/>
</dbReference>
<accession>A0A7W9EYK5</accession>
<dbReference type="GO" id="GO:0042597">
    <property type="term" value="C:periplasmic space"/>
    <property type="evidence" value="ECO:0007669"/>
    <property type="project" value="InterPro"/>
</dbReference>
<evidence type="ECO:0000313" key="7">
    <source>
        <dbReference type="Proteomes" id="UP000535415"/>
    </source>
</evidence>
<dbReference type="EC" id="3.2.1.-" evidence="6"/>
<dbReference type="Gene3D" id="1.10.530.10">
    <property type="match status" value="1"/>
</dbReference>
<dbReference type="GO" id="GO:0004553">
    <property type="term" value="F:hydrolase activity, hydrolyzing O-glycosyl compounds"/>
    <property type="evidence" value="ECO:0007669"/>
    <property type="project" value="InterPro"/>
</dbReference>
<sequence>MRFLISTFVVAFGLTPAFAQEADPALVDAIQLADNGDFDAAFANVDNDVSRDLLTWMKLREGEGDFDAYARFMADHQTWPGSQTLQVRAERALEKGADPDAVIAWFGDTPPETGVGAVRLAEALIAKGKPDAANDVIVAAWLNLRLLSVDRTAILDGFADVVAPHHAKRADNLLWRWLTDEAALMLPLLDDDQAALVSARIAYIRERGIPEAVEAVPAALLRNPGLAYDRYNWLAGDGERTEAIAILRGRSTSAEALGDPFRWASWRRVLARWEMREGRIDSAYDLASKHFLTEGSSFADLEWLSGYIALRYLENPTLALAHFETMTAAVDSPISIGRAGYWRGRAYQALGDANAAALAFAEAAEHQTGFYGLLAAEQLGMTLDPALTGRADARDWQDADVMENPLVIAGLALLEAGERGLATQFFAELGRQMDAVDTGRLAALMEELDHSYYAVLLGKAAAARGIIVPSAYFPMHGVASMELPVENALSLSIARRESEFNAGAGSPVGALGLMQLMPATAEEVAGFLGLPYSKSRLTSDWNYNAQLGSKYLAMLQEQFGDSPVQIAAGYNAGPSRPRNWMDDRGDPRIGEADVVDWIEHIPFRETRNYVMRVTESIPVYRARLTGQTGPIEFTALLIGDKPLIRPQTRPTAPVSVVSTSTAPAIAAPATIPAPNAAPSIRPISRPGN</sequence>
<dbReference type="Gene3D" id="1.25.20.10">
    <property type="entry name" value="Bacterial muramidases"/>
    <property type="match status" value="1"/>
</dbReference>
<feature type="chain" id="PRO_5030777512" evidence="4">
    <location>
        <begin position="20"/>
        <end position="688"/>
    </location>
</feature>
<proteinExistence type="inferred from homology"/>
<gene>
    <name evidence="6" type="ORF">FHS72_002539</name>
</gene>
<dbReference type="GO" id="GO:0000270">
    <property type="term" value="P:peptidoglycan metabolic process"/>
    <property type="evidence" value="ECO:0007669"/>
    <property type="project" value="InterPro"/>
</dbReference>
<dbReference type="EMBL" id="JACIJM010000007">
    <property type="protein sequence ID" value="MBB5722903.1"/>
    <property type="molecule type" value="Genomic_DNA"/>
</dbReference>
<dbReference type="PANTHER" id="PTHR37423">
    <property type="entry name" value="SOLUBLE LYTIC MUREIN TRANSGLYCOSYLASE-RELATED"/>
    <property type="match status" value="1"/>
</dbReference>
<dbReference type="Pfam" id="PF01464">
    <property type="entry name" value="SLT"/>
    <property type="match status" value="1"/>
</dbReference>
<comment type="similarity">
    <text evidence="1">Belongs to the transglycosylase Slt family.</text>
</comment>
<evidence type="ECO:0000259" key="5">
    <source>
        <dbReference type="Pfam" id="PF01464"/>
    </source>
</evidence>
<name>A0A7W9EYK5_9RHOB</name>
<evidence type="ECO:0000256" key="4">
    <source>
        <dbReference type="SAM" id="SignalP"/>
    </source>
</evidence>
<keyword evidence="7" id="KW-1185">Reference proteome</keyword>
<dbReference type="Proteomes" id="UP000535415">
    <property type="component" value="Unassembled WGS sequence"/>
</dbReference>
<dbReference type="InterPro" id="IPR000189">
    <property type="entry name" value="Transglyc_AS"/>
</dbReference>
<dbReference type="AlphaFoldDB" id="A0A7W9EYK5"/>